<reference evidence="14 15" key="1">
    <citation type="submission" date="2019-03" db="EMBL/GenBank/DDBJ databases">
        <title>Genomic Encyclopedia of Type Strains, Phase IV (KMG-IV): sequencing the most valuable type-strain genomes for metagenomic binning, comparative biology and taxonomic classification.</title>
        <authorList>
            <person name="Goeker M."/>
        </authorList>
    </citation>
    <scope>NUCLEOTIDE SEQUENCE [LARGE SCALE GENOMIC DNA]</scope>
    <source>
        <strain evidence="14 15">DSM 24591</strain>
    </source>
</reference>
<feature type="signal peptide" evidence="12">
    <location>
        <begin position="1"/>
        <end position="31"/>
    </location>
</feature>
<comment type="function">
    <text evidence="1">Responsible for the formation of the pyrimidine heterocycle in the thiamine biosynthesis pathway. Catalyzes the formation of hydroxymethylpyrimidine phosphate (HMP-P) from histidine and pyridoxal phosphate (PLP). The protein uses PLP and the active site histidine to form HMP-P, generating an inactive enzyme. The enzyme can only undergo a single turnover, which suggests it is a suicide enzyme.</text>
</comment>
<comment type="catalytic activity">
    <reaction evidence="11">
        <text>N(6)-(pyridoxal phosphate)-L-lysyl-[4-amino-5-hydroxymethyl-2-methylpyrimidine phosphate synthase] + L-histidyl-[4-amino-5-hydroxymethyl-2-methylpyrimidine phosphate synthase] + 2 Fe(3+) + 4 H2O = L-lysyl-[4-amino-5-hydroxymethyl-2-methylpyrimidine phosphate synthase] + (2S)-2-amino-5-hydroxy-4-oxopentanoyl-[4-amino-5-hydroxymethyl-2-methylpyrimidine phosphate synthase] + 4-amino-2-methyl-5-(phosphooxymethyl)pyrimidine + 3-oxopropanoate + 2 Fe(2+) + 2 H(+)</text>
        <dbReference type="Rhea" id="RHEA:65756"/>
        <dbReference type="Rhea" id="RHEA-COMP:16892"/>
        <dbReference type="Rhea" id="RHEA-COMP:16893"/>
        <dbReference type="Rhea" id="RHEA-COMP:16894"/>
        <dbReference type="Rhea" id="RHEA-COMP:16895"/>
        <dbReference type="ChEBI" id="CHEBI:15377"/>
        <dbReference type="ChEBI" id="CHEBI:15378"/>
        <dbReference type="ChEBI" id="CHEBI:29033"/>
        <dbReference type="ChEBI" id="CHEBI:29034"/>
        <dbReference type="ChEBI" id="CHEBI:29969"/>
        <dbReference type="ChEBI" id="CHEBI:29979"/>
        <dbReference type="ChEBI" id="CHEBI:33190"/>
        <dbReference type="ChEBI" id="CHEBI:58354"/>
        <dbReference type="ChEBI" id="CHEBI:143915"/>
        <dbReference type="ChEBI" id="CHEBI:157692"/>
    </reaction>
    <physiologicalReaction direction="left-to-right" evidence="11">
        <dbReference type="Rhea" id="RHEA:65757"/>
    </physiologicalReaction>
</comment>
<evidence type="ECO:0000313" key="15">
    <source>
        <dbReference type="Proteomes" id="UP000295525"/>
    </source>
</evidence>
<dbReference type="OrthoDB" id="9815602at2"/>
<dbReference type="GO" id="GO:0046872">
    <property type="term" value="F:metal ion binding"/>
    <property type="evidence" value="ECO:0007669"/>
    <property type="project" value="UniProtKB-KW"/>
</dbReference>
<evidence type="ECO:0000256" key="1">
    <source>
        <dbReference type="ARBA" id="ARBA00003469"/>
    </source>
</evidence>
<gene>
    <name evidence="14" type="ORF">EDC26_102446</name>
</gene>
<proteinExistence type="inferred from homology"/>
<evidence type="ECO:0000256" key="9">
    <source>
        <dbReference type="ARBA" id="ARBA00023004"/>
    </source>
</evidence>
<evidence type="ECO:0000256" key="4">
    <source>
        <dbReference type="ARBA" id="ARBA00011738"/>
    </source>
</evidence>
<keyword evidence="12" id="KW-0732">Signal</keyword>
<dbReference type="GO" id="GO:0016740">
    <property type="term" value="F:transferase activity"/>
    <property type="evidence" value="ECO:0007669"/>
    <property type="project" value="UniProtKB-KW"/>
</dbReference>
<name>A0A4R3MA74_9BURK</name>
<evidence type="ECO:0000256" key="2">
    <source>
        <dbReference type="ARBA" id="ARBA00004948"/>
    </source>
</evidence>
<dbReference type="Pfam" id="PF09084">
    <property type="entry name" value="NMT1"/>
    <property type="match status" value="1"/>
</dbReference>
<feature type="domain" description="SsuA/THI5-like" evidence="13">
    <location>
        <begin position="47"/>
        <end position="250"/>
    </location>
</feature>
<evidence type="ECO:0000313" key="14">
    <source>
        <dbReference type="EMBL" id="TCT10484.1"/>
    </source>
</evidence>
<keyword evidence="9" id="KW-0408">Iron</keyword>
<evidence type="ECO:0000256" key="3">
    <source>
        <dbReference type="ARBA" id="ARBA00009406"/>
    </source>
</evidence>
<dbReference type="AlphaFoldDB" id="A0A4R3MA74"/>
<accession>A0A4R3MA74</accession>
<sequence length="334" mass="35444">MKRNTGVFRYLTGLLAGAVIGALTIAAPAQAAESLLVRLDFSPWGMHGAMHLAKEKGWFAKEGLNVEIQDGTGTINTLQLLAAGKVDVGQVSLGTMAVAKEHGLDLISIAGFARSGDLAVMTDEKLGIKKPKDLIGKKIVCFTASPWAPFIQPYLKANGIPDGAVNVVMVAPSAMVSTYASGNADGFMSQAPFGQPMVKKARPASALLLADSGISFPSYGLVSTSKVISAKRDAVKKLVQIEVRAWKYIYDGHIDEAVAAILAQRPNAKLDPTVLKGQIEAYRPFFNSPSGKDVPFGVQTDADWAAAIKSMEQTGQIKPGHKPADYYTNSLLAN</sequence>
<comment type="caution">
    <text evidence="14">The sequence shown here is derived from an EMBL/GenBank/DDBJ whole genome shotgun (WGS) entry which is preliminary data.</text>
</comment>
<keyword evidence="8" id="KW-0784">Thiamine biosynthesis</keyword>
<evidence type="ECO:0000259" key="13">
    <source>
        <dbReference type="Pfam" id="PF09084"/>
    </source>
</evidence>
<evidence type="ECO:0000256" key="7">
    <source>
        <dbReference type="ARBA" id="ARBA00022898"/>
    </source>
</evidence>
<feature type="chain" id="PRO_5020498571" description="Thiamine pyrimidine synthase" evidence="12">
    <location>
        <begin position="32"/>
        <end position="334"/>
    </location>
</feature>
<dbReference type="GO" id="GO:0009228">
    <property type="term" value="P:thiamine biosynthetic process"/>
    <property type="evidence" value="ECO:0007669"/>
    <property type="project" value="UniProtKB-KW"/>
</dbReference>
<keyword evidence="6" id="KW-0479">Metal-binding</keyword>
<dbReference type="Proteomes" id="UP000295525">
    <property type="component" value="Unassembled WGS sequence"/>
</dbReference>
<dbReference type="SUPFAM" id="SSF53850">
    <property type="entry name" value="Periplasmic binding protein-like II"/>
    <property type="match status" value="1"/>
</dbReference>
<keyword evidence="5" id="KW-0808">Transferase</keyword>
<dbReference type="PANTHER" id="PTHR31528">
    <property type="entry name" value="4-AMINO-5-HYDROXYMETHYL-2-METHYLPYRIMIDINE PHOSPHATE SYNTHASE THI11-RELATED"/>
    <property type="match status" value="1"/>
</dbReference>
<evidence type="ECO:0000256" key="10">
    <source>
        <dbReference type="ARBA" id="ARBA00033171"/>
    </source>
</evidence>
<comment type="subunit">
    <text evidence="4">Homodimer.</text>
</comment>
<evidence type="ECO:0000256" key="5">
    <source>
        <dbReference type="ARBA" id="ARBA00022679"/>
    </source>
</evidence>
<dbReference type="PANTHER" id="PTHR31528:SF1">
    <property type="entry name" value="4-AMINO-5-HYDROXYMETHYL-2-METHYLPYRIMIDINE PHOSPHATE SYNTHASE THI11-RELATED"/>
    <property type="match status" value="1"/>
</dbReference>
<keyword evidence="7" id="KW-0663">Pyridoxal phosphate</keyword>
<dbReference type="Gene3D" id="3.40.190.10">
    <property type="entry name" value="Periplasmic binding protein-like II"/>
    <property type="match status" value="2"/>
</dbReference>
<evidence type="ECO:0000256" key="12">
    <source>
        <dbReference type="SAM" id="SignalP"/>
    </source>
</evidence>
<dbReference type="RefSeq" id="WP_132580051.1">
    <property type="nucleotide sequence ID" value="NZ_SMAJ01000002.1"/>
</dbReference>
<organism evidence="14 15">
    <name type="scientific">Paralcaligenes ureilyticus</name>
    <dbReference type="NCBI Taxonomy" id="627131"/>
    <lineage>
        <taxon>Bacteria</taxon>
        <taxon>Pseudomonadati</taxon>
        <taxon>Pseudomonadota</taxon>
        <taxon>Betaproteobacteria</taxon>
        <taxon>Burkholderiales</taxon>
        <taxon>Alcaligenaceae</taxon>
        <taxon>Paralcaligenes</taxon>
    </lineage>
</organism>
<protein>
    <recommendedName>
        <fullName evidence="10">Thiamine pyrimidine synthase</fullName>
    </recommendedName>
</protein>
<dbReference type="InterPro" id="IPR015168">
    <property type="entry name" value="SsuA/THI5"/>
</dbReference>
<keyword evidence="15" id="KW-1185">Reference proteome</keyword>
<comment type="pathway">
    <text evidence="2">Cofactor biosynthesis; thiamine diphosphate biosynthesis.</text>
</comment>
<evidence type="ECO:0000256" key="6">
    <source>
        <dbReference type="ARBA" id="ARBA00022723"/>
    </source>
</evidence>
<dbReference type="EMBL" id="SMAJ01000002">
    <property type="protein sequence ID" value="TCT10484.1"/>
    <property type="molecule type" value="Genomic_DNA"/>
</dbReference>
<comment type="similarity">
    <text evidence="3">Belongs to the NMT1/THI5 family.</text>
</comment>
<dbReference type="InterPro" id="IPR027939">
    <property type="entry name" value="NMT1/THI5"/>
</dbReference>
<evidence type="ECO:0000256" key="11">
    <source>
        <dbReference type="ARBA" id="ARBA00048179"/>
    </source>
</evidence>
<evidence type="ECO:0000256" key="8">
    <source>
        <dbReference type="ARBA" id="ARBA00022977"/>
    </source>
</evidence>